<evidence type="ECO:0000256" key="4">
    <source>
        <dbReference type="ARBA" id="ARBA00022737"/>
    </source>
</evidence>
<gene>
    <name evidence="8" type="ORF">LPT13_01555</name>
</gene>
<keyword evidence="6" id="KW-0411">Iron-sulfur</keyword>
<evidence type="ECO:0000259" key="7">
    <source>
        <dbReference type="Pfam" id="PF13247"/>
    </source>
</evidence>
<name>A0ABS9WEZ3_9ACTN</name>
<organism evidence="8 9">
    <name type="scientific">Adlercreutzia faecimuris</name>
    <dbReference type="NCBI Taxonomy" id="2897341"/>
    <lineage>
        <taxon>Bacteria</taxon>
        <taxon>Bacillati</taxon>
        <taxon>Actinomycetota</taxon>
        <taxon>Coriobacteriia</taxon>
        <taxon>Eggerthellales</taxon>
        <taxon>Eggerthellaceae</taxon>
        <taxon>Adlercreutzia</taxon>
    </lineage>
</organism>
<comment type="subcellular location">
    <subcellularLocation>
        <location evidence="1">Cell envelope</location>
    </subcellularLocation>
</comment>
<evidence type="ECO:0000313" key="9">
    <source>
        <dbReference type="Proteomes" id="UP001430755"/>
    </source>
</evidence>
<dbReference type="Gene3D" id="3.30.70.20">
    <property type="match status" value="1"/>
</dbReference>
<accession>A0ABS9WEZ3</accession>
<evidence type="ECO:0000256" key="5">
    <source>
        <dbReference type="ARBA" id="ARBA00023004"/>
    </source>
</evidence>
<dbReference type="Pfam" id="PF13247">
    <property type="entry name" value="Fer4_11"/>
    <property type="match status" value="1"/>
</dbReference>
<dbReference type="Proteomes" id="UP001430755">
    <property type="component" value="Unassembled WGS sequence"/>
</dbReference>
<dbReference type="RefSeq" id="WP_242162806.1">
    <property type="nucleotide sequence ID" value="NZ_JAJMLW010000001.1"/>
</dbReference>
<keyword evidence="3" id="KW-0479">Metal-binding</keyword>
<feature type="domain" description="4Fe-4S ferredoxin-type" evidence="7">
    <location>
        <begin position="61"/>
        <end position="92"/>
    </location>
</feature>
<dbReference type="SUPFAM" id="SSF54862">
    <property type="entry name" value="4Fe-4S ferredoxins"/>
    <property type="match status" value="1"/>
</dbReference>
<keyword evidence="4" id="KW-0677">Repeat</keyword>
<dbReference type="EMBL" id="JAJMLW010000001">
    <property type="protein sequence ID" value="MCI2241037.1"/>
    <property type="molecule type" value="Genomic_DNA"/>
</dbReference>
<sequence>MSKQALLIDYEFCSNCHTCEVECKMEHGFPEGAANGIKVFEVGPWQIEGDRWQLTYLPTPTDMCDLCAERTAKGKLPACVHSCYTGCMKFGTVEELSAELERKSRQVLFVPLQED</sequence>
<keyword evidence="5" id="KW-0408">Iron</keyword>
<evidence type="ECO:0000256" key="6">
    <source>
        <dbReference type="ARBA" id="ARBA00023014"/>
    </source>
</evidence>
<dbReference type="PANTHER" id="PTHR43545:SF1">
    <property type="entry name" value="HYDROGENASE-2 OPERON PROTEIN HYBA"/>
    <property type="match status" value="1"/>
</dbReference>
<comment type="caution">
    <text evidence="8">The sequence shown here is derived from an EMBL/GenBank/DDBJ whole genome shotgun (WGS) entry which is preliminary data.</text>
</comment>
<proteinExistence type="predicted"/>
<protein>
    <submittedName>
        <fullName evidence="8">Oxidoreductase</fullName>
    </submittedName>
</protein>
<evidence type="ECO:0000256" key="3">
    <source>
        <dbReference type="ARBA" id="ARBA00022723"/>
    </source>
</evidence>
<keyword evidence="2" id="KW-0004">4Fe-4S</keyword>
<evidence type="ECO:0000313" key="8">
    <source>
        <dbReference type="EMBL" id="MCI2241037.1"/>
    </source>
</evidence>
<evidence type="ECO:0000256" key="2">
    <source>
        <dbReference type="ARBA" id="ARBA00022485"/>
    </source>
</evidence>
<dbReference type="InterPro" id="IPR017896">
    <property type="entry name" value="4Fe4S_Fe-S-bd"/>
</dbReference>
<keyword evidence="9" id="KW-1185">Reference proteome</keyword>
<dbReference type="InterPro" id="IPR051555">
    <property type="entry name" value="FDH_Electron_Transfer_Unit"/>
</dbReference>
<dbReference type="PANTHER" id="PTHR43545">
    <property type="entry name" value="FORMATE DEHYDROGENASE, NITRATE-INDUCIBLE, IRON-SULFUR SUBUNIT"/>
    <property type="match status" value="1"/>
</dbReference>
<reference evidence="8" key="1">
    <citation type="submission" date="2021-11" db="EMBL/GenBank/DDBJ databases">
        <title>A Novel Adlercreutzia Species, isolated from a Allomyrina dichotoma larva feces.</title>
        <authorList>
            <person name="Suh M.K."/>
        </authorList>
    </citation>
    <scope>NUCLEOTIDE SEQUENCE</scope>
    <source>
        <strain evidence="8">JBNU-10</strain>
    </source>
</reference>
<evidence type="ECO:0000256" key="1">
    <source>
        <dbReference type="ARBA" id="ARBA00004196"/>
    </source>
</evidence>